<evidence type="ECO:0000256" key="6">
    <source>
        <dbReference type="SAM" id="MobiDB-lite"/>
    </source>
</evidence>
<feature type="domain" description="AP2/ERF" evidence="7">
    <location>
        <begin position="424"/>
        <end position="480"/>
    </location>
</feature>
<organism evidence="8 9">
    <name type="scientific">Ostreobium quekettii</name>
    <dbReference type="NCBI Taxonomy" id="121088"/>
    <lineage>
        <taxon>Eukaryota</taxon>
        <taxon>Viridiplantae</taxon>
        <taxon>Chlorophyta</taxon>
        <taxon>core chlorophytes</taxon>
        <taxon>Ulvophyceae</taxon>
        <taxon>TCBD clade</taxon>
        <taxon>Bryopsidales</taxon>
        <taxon>Ostreobineae</taxon>
        <taxon>Ostreobiaceae</taxon>
        <taxon>Ostreobium</taxon>
    </lineage>
</organism>
<feature type="region of interest" description="Disordered" evidence="6">
    <location>
        <begin position="236"/>
        <end position="368"/>
    </location>
</feature>
<dbReference type="GO" id="GO:0005634">
    <property type="term" value="C:nucleus"/>
    <property type="evidence" value="ECO:0007669"/>
    <property type="project" value="UniProtKB-SubCell"/>
</dbReference>
<keyword evidence="2" id="KW-0805">Transcription regulation</keyword>
<dbReference type="InterPro" id="IPR016177">
    <property type="entry name" value="DNA-bd_dom_sf"/>
</dbReference>
<name>A0A8S1IXP8_9CHLO</name>
<evidence type="ECO:0000259" key="7">
    <source>
        <dbReference type="PROSITE" id="PS51032"/>
    </source>
</evidence>
<dbReference type="InterPro" id="IPR036955">
    <property type="entry name" value="AP2/ERF_dom_sf"/>
</dbReference>
<dbReference type="OrthoDB" id="207175at2759"/>
<dbReference type="PANTHER" id="PTHR32467">
    <property type="entry name" value="AP2-LIKE ETHYLENE-RESPONSIVE TRANSCRIPTION FACTOR"/>
    <property type="match status" value="1"/>
</dbReference>
<evidence type="ECO:0000256" key="1">
    <source>
        <dbReference type="ARBA" id="ARBA00004123"/>
    </source>
</evidence>
<dbReference type="AlphaFoldDB" id="A0A8S1IXP8"/>
<evidence type="ECO:0000313" key="8">
    <source>
        <dbReference type="EMBL" id="CAD7699979.1"/>
    </source>
</evidence>
<feature type="domain" description="AP2/ERF" evidence="7">
    <location>
        <begin position="524"/>
        <end position="582"/>
    </location>
</feature>
<dbReference type="InterPro" id="IPR001471">
    <property type="entry name" value="AP2/ERF_dom"/>
</dbReference>
<dbReference type="CDD" id="cd00018">
    <property type="entry name" value="AP2"/>
    <property type="match status" value="2"/>
</dbReference>
<keyword evidence="3" id="KW-0238">DNA-binding</keyword>
<dbReference type="GO" id="GO:0003700">
    <property type="term" value="F:DNA-binding transcription factor activity"/>
    <property type="evidence" value="ECO:0007669"/>
    <property type="project" value="InterPro"/>
</dbReference>
<accession>A0A8S1IXP8</accession>
<dbReference type="SUPFAM" id="SSF54171">
    <property type="entry name" value="DNA-binding domain"/>
    <property type="match status" value="2"/>
</dbReference>
<evidence type="ECO:0000256" key="4">
    <source>
        <dbReference type="ARBA" id="ARBA00023163"/>
    </source>
</evidence>
<comment type="subcellular location">
    <subcellularLocation>
        <location evidence="1">Nucleus</location>
    </subcellularLocation>
</comment>
<dbReference type="SMART" id="SM00380">
    <property type="entry name" value="AP2"/>
    <property type="match status" value="2"/>
</dbReference>
<dbReference type="Gene3D" id="3.30.730.10">
    <property type="entry name" value="AP2/ERF domain"/>
    <property type="match status" value="2"/>
</dbReference>
<comment type="caution">
    <text evidence="8">The sequence shown here is derived from an EMBL/GenBank/DDBJ whole genome shotgun (WGS) entry which is preliminary data.</text>
</comment>
<keyword evidence="4" id="KW-0804">Transcription</keyword>
<dbReference type="Proteomes" id="UP000708148">
    <property type="component" value="Unassembled WGS sequence"/>
</dbReference>
<evidence type="ECO:0000256" key="2">
    <source>
        <dbReference type="ARBA" id="ARBA00023015"/>
    </source>
</evidence>
<sequence length="646" mass="69215">MGGFVVEGMPLISTVPSIDGQSQAAIHGLHQAPDNYVDQNSMGPLSNVLTADTSAKTACQGQAAKNATAGHTDAWQPIVHSTGIRHRGSIVPHAPLQVMACQTHVLPALPQAPAAQNLDSLILTTTDRYPYNVRQGFAPGTIGIPTLGEMAIGQPMPGPGQPVMAIGQLASAIGQPVPAIGMPYLQTITPDNPSIQQQQTRTVLDQQPGRMVMLTPALRALRQHTSPAMALKDEELGEHAPGPLGPSTQNIGTEGQQCGDGVHPTQQPNQEEAPQASGPDGDGGKAKGDGMGGGEVARTQGSSRMSVRRVIRLPARYQTDDEDCPKKPRERKRAGQSSQRPGGRKVARVDRNTAPASTSTHSDQPDLADAAREDKCLVAQPCGAPAAGPQVLVAVDAPVGAGAAEEGGVAVLKPTRVKMEPTSKYRGVSKHSGGEKWEASIWVEGRQRYLGSFEDEQFAARIYDIAALTLKDDRVRTNFPREEYDHAMREIQALAMRESEGNNKKVIYAYIRRISDGFARGRSQYRGVSAAGQSGKWEARVGVFKGKQNKSLGVYPSEEVAARQYDRALIIEKGDAAATNFPISDYIREVEIYEQSLIEKCGTIDGPESDWLRASATLPLGRVGNPNSRAHCLLYVEDLRKALRGL</sequence>
<dbReference type="EMBL" id="CAJHUC010001144">
    <property type="protein sequence ID" value="CAD7699979.1"/>
    <property type="molecule type" value="Genomic_DNA"/>
</dbReference>
<dbReference type="PROSITE" id="PS51032">
    <property type="entry name" value="AP2_ERF"/>
    <property type="match status" value="2"/>
</dbReference>
<gene>
    <name evidence="8" type="ORF">OSTQU699_LOCUS5336</name>
</gene>
<evidence type="ECO:0000256" key="3">
    <source>
        <dbReference type="ARBA" id="ARBA00023125"/>
    </source>
</evidence>
<dbReference type="GO" id="GO:0003677">
    <property type="term" value="F:DNA binding"/>
    <property type="evidence" value="ECO:0007669"/>
    <property type="project" value="UniProtKB-KW"/>
</dbReference>
<evidence type="ECO:0000256" key="5">
    <source>
        <dbReference type="ARBA" id="ARBA00023242"/>
    </source>
</evidence>
<protein>
    <recommendedName>
        <fullName evidence="7">AP2/ERF domain-containing protein</fullName>
    </recommendedName>
</protein>
<reference evidence="8" key="1">
    <citation type="submission" date="2020-12" db="EMBL/GenBank/DDBJ databases">
        <authorList>
            <person name="Iha C."/>
        </authorList>
    </citation>
    <scope>NUCLEOTIDE SEQUENCE</scope>
</reference>
<proteinExistence type="predicted"/>
<feature type="compositionally biased region" description="Polar residues" evidence="6">
    <location>
        <begin position="246"/>
        <end position="256"/>
    </location>
</feature>
<evidence type="ECO:0000313" key="9">
    <source>
        <dbReference type="Proteomes" id="UP000708148"/>
    </source>
</evidence>
<dbReference type="PANTHER" id="PTHR32467:SF90">
    <property type="entry name" value="AP2-LIKE ETHYLENE-RESPONSIVE TRANSCRIPTION FACTOR AIL1"/>
    <property type="match status" value="1"/>
</dbReference>
<keyword evidence="9" id="KW-1185">Reference proteome</keyword>
<keyword evidence="5" id="KW-0539">Nucleus</keyword>